<dbReference type="PANTHER" id="PTHR47430:SF4">
    <property type="entry name" value="GB|AAC33480.1"/>
    <property type="match status" value="1"/>
</dbReference>
<accession>A0A2P2QGM3</accession>
<feature type="domain" description="Myb-like" evidence="1">
    <location>
        <begin position="1"/>
        <end position="52"/>
    </location>
</feature>
<dbReference type="PANTHER" id="PTHR47430">
    <property type="entry name" value="GB|AAC33480.1"/>
    <property type="match status" value="1"/>
</dbReference>
<evidence type="ECO:0000313" key="2">
    <source>
        <dbReference type="EMBL" id="MBX66086.1"/>
    </source>
</evidence>
<protein>
    <recommendedName>
        <fullName evidence="1">Myb-like domain-containing protein</fullName>
    </recommendedName>
</protein>
<dbReference type="EMBL" id="GGEC01085602">
    <property type="protein sequence ID" value="MBX66086.1"/>
    <property type="molecule type" value="Transcribed_RNA"/>
</dbReference>
<evidence type="ECO:0000259" key="1">
    <source>
        <dbReference type="PROSITE" id="PS50090"/>
    </source>
</evidence>
<name>A0A2P2QGM3_RHIMU</name>
<reference evidence="2" key="1">
    <citation type="submission" date="2018-02" db="EMBL/GenBank/DDBJ databases">
        <title>Rhizophora mucronata_Transcriptome.</title>
        <authorList>
            <person name="Meera S.P."/>
            <person name="Sreeshan A."/>
            <person name="Augustine A."/>
        </authorList>
    </citation>
    <scope>NUCLEOTIDE SEQUENCE</scope>
    <source>
        <tissue evidence="2">Leaf</tissue>
    </source>
</reference>
<dbReference type="PROSITE" id="PS50090">
    <property type="entry name" value="MYB_LIKE"/>
    <property type="match status" value="1"/>
</dbReference>
<sequence length="92" mass="10963">MVAEGKWLDTDDYCLLNELYNQDACCMEDVDWDDLLEHRSGDVCRKRWNQMVKHLGEHRNRSFAEQVELLMERYCPDVLEAREAYESKHAVP</sequence>
<dbReference type="InterPro" id="IPR001005">
    <property type="entry name" value="SANT/Myb"/>
</dbReference>
<proteinExistence type="predicted"/>
<dbReference type="AlphaFoldDB" id="A0A2P2QGM3"/>
<organism evidence="2">
    <name type="scientific">Rhizophora mucronata</name>
    <name type="common">Asiatic mangrove</name>
    <dbReference type="NCBI Taxonomy" id="61149"/>
    <lineage>
        <taxon>Eukaryota</taxon>
        <taxon>Viridiplantae</taxon>
        <taxon>Streptophyta</taxon>
        <taxon>Embryophyta</taxon>
        <taxon>Tracheophyta</taxon>
        <taxon>Spermatophyta</taxon>
        <taxon>Magnoliopsida</taxon>
        <taxon>eudicotyledons</taxon>
        <taxon>Gunneridae</taxon>
        <taxon>Pentapetalae</taxon>
        <taxon>rosids</taxon>
        <taxon>fabids</taxon>
        <taxon>Malpighiales</taxon>
        <taxon>Rhizophoraceae</taxon>
        <taxon>Rhizophora</taxon>
    </lineage>
</organism>